<organism evidence="4">
    <name type="scientific">Culex tarsalis</name>
    <name type="common">Encephalitis mosquito</name>
    <dbReference type="NCBI Taxonomy" id="7177"/>
    <lineage>
        <taxon>Eukaryota</taxon>
        <taxon>Metazoa</taxon>
        <taxon>Ecdysozoa</taxon>
        <taxon>Arthropoda</taxon>
        <taxon>Hexapoda</taxon>
        <taxon>Insecta</taxon>
        <taxon>Pterygota</taxon>
        <taxon>Neoptera</taxon>
        <taxon>Endopterygota</taxon>
        <taxon>Diptera</taxon>
        <taxon>Nematocera</taxon>
        <taxon>Culicoidea</taxon>
        <taxon>Culicidae</taxon>
        <taxon>Culicinae</taxon>
        <taxon>Culicini</taxon>
        <taxon>Culex</taxon>
        <taxon>Culex</taxon>
    </lineage>
</organism>
<dbReference type="GO" id="GO:0031901">
    <property type="term" value="C:early endosome membrane"/>
    <property type="evidence" value="ECO:0007669"/>
    <property type="project" value="TreeGrafter"/>
</dbReference>
<dbReference type="PROSITE" id="PS50195">
    <property type="entry name" value="PX"/>
    <property type="match status" value="1"/>
</dbReference>
<dbReference type="EMBL" id="GFDL01013120">
    <property type="protein sequence ID" value="JAV21925.1"/>
    <property type="molecule type" value="Transcribed_RNA"/>
</dbReference>
<dbReference type="PANTHER" id="PTHR46571">
    <property type="entry name" value="SORTING NEXIN-8"/>
    <property type="match status" value="1"/>
</dbReference>
<protein>
    <submittedName>
        <fullName evidence="4">Putative sorting nexin-8</fullName>
    </submittedName>
</protein>
<proteinExistence type="predicted"/>
<reference evidence="4" key="1">
    <citation type="submission" date="2017-01" db="EMBL/GenBank/DDBJ databases">
        <title>A deep insight into the sialotranscriptome of adult male and female Cluex tarsalis mosquitoes.</title>
        <authorList>
            <person name="Ribeiro J.M."/>
            <person name="Moreira F."/>
            <person name="Bernard K.A."/>
            <person name="Calvo E."/>
        </authorList>
    </citation>
    <scope>NUCLEOTIDE SEQUENCE</scope>
    <source>
        <strain evidence="4">Kern County</strain>
        <tissue evidence="4">Salivary glands</tissue>
    </source>
</reference>
<dbReference type="GO" id="GO:0035091">
    <property type="term" value="F:phosphatidylinositol binding"/>
    <property type="evidence" value="ECO:0007669"/>
    <property type="project" value="InterPro"/>
</dbReference>
<dbReference type="Gene3D" id="3.30.1520.10">
    <property type="entry name" value="Phox-like domain"/>
    <property type="match status" value="1"/>
</dbReference>
<dbReference type="GO" id="GO:0034498">
    <property type="term" value="P:early endosome to Golgi transport"/>
    <property type="evidence" value="ECO:0007669"/>
    <property type="project" value="TreeGrafter"/>
</dbReference>
<feature type="compositionally biased region" description="Polar residues" evidence="2">
    <location>
        <begin position="21"/>
        <end position="30"/>
    </location>
</feature>
<dbReference type="InterPro" id="IPR028662">
    <property type="entry name" value="SNX8/Mvp1"/>
</dbReference>
<dbReference type="GO" id="GO:0005829">
    <property type="term" value="C:cytosol"/>
    <property type="evidence" value="ECO:0007669"/>
    <property type="project" value="GOC"/>
</dbReference>
<sequence>MSILVESSPVAMGMTSRDRSSLTGASPSKQQRLETGDETFHLDTNLNPPSYPDLSRSPSMGDTFVSADGPLSSSEDDDDSSDEDELRAQDPVRSPSLNSATALPMEGRSAGEIRPLSPGEGPSGSTSISVSLGSNGDESGERSLSEPSIVVTIVPEKKGIFLKHSEYEIKSKAYDAEVKRRYKDFVTLHSYLVQKYPYRLIPSLPPKQLMVDSLLEERRRGLQTWLAIISMHPVLGSSPMLVTFLSDKTPDHLFRMRVAFEKQVDEFSRLRTDVDLPLEDQEKLAASRDRLRKVQHSLHRLRKIFDEQAFRLEQQARDMAEVDLILQGLEVREVFGEKTFDEMSSSAQAVSKHSERYVQLQRNAINERIHVLMELLAAHNELCDRVEKGIFAEYQKALSKSLSISKIKMKSVIRGSGPDNVSTLAQREVVQCGEADALGRRCAFALHCVRSESSLAEKYLQSLPAILLAYASEESHFHSKVTDIEYVRSNRWKYFINLSFAADVEDLASVSS</sequence>
<dbReference type="InterPro" id="IPR036871">
    <property type="entry name" value="PX_dom_sf"/>
</dbReference>
<dbReference type="Pfam" id="PF00787">
    <property type="entry name" value="PX"/>
    <property type="match status" value="1"/>
</dbReference>
<name>A0A1Q3F2Y4_CULTA</name>
<feature type="region of interest" description="Disordered" evidence="2">
    <location>
        <begin position="1"/>
        <end position="145"/>
    </location>
</feature>
<dbReference type="SMART" id="SM00312">
    <property type="entry name" value="PX"/>
    <property type="match status" value="1"/>
</dbReference>
<feature type="compositionally biased region" description="Basic and acidic residues" evidence="2">
    <location>
        <begin position="31"/>
        <end position="41"/>
    </location>
</feature>
<dbReference type="PANTHER" id="PTHR46571:SF1">
    <property type="entry name" value="SORTING NEXIN-8"/>
    <property type="match status" value="1"/>
</dbReference>
<comment type="subcellular location">
    <subcellularLocation>
        <location evidence="1">Membrane</location>
        <topology evidence="1">Peripheral membrane protein</topology>
        <orientation evidence="1">Cytoplasmic side</orientation>
    </subcellularLocation>
</comment>
<dbReference type="AlphaFoldDB" id="A0A1Q3F2Y4"/>
<dbReference type="InterPro" id="IPR001683">
    <property type="entry name" value="PX_dom"/>
</dbReference>
<dbReference type="InterPro" id="IPR035704">
    <property type="entry name" value="SNX8/Mvp1_PX"/>
</dbReference>
<dbReference type="CDD" id="cd06866">
    <property type="entry name" value="PX_SNX8_Mvp1p_like"/>
    <property type="match status" value="1"/>
</dbReference>
<dbReference type="GO" id="GO:0006886">
    <property type="term" value="P:intracellular protein transport"/>
    <property type="evidence" value="ECO:0007669"/>
    <property type="project" value="TreeGrafter"/>
</dbReference>
<accession>A0A1Q3F2Y4</accession>
<evidence type="ECO:0000259" key="3">
    <source>
        <dbReference type="PROSITE" id="PS50195"/>
    </source>
</evidence>
<feature type="compositionally biased region" description="Acidic residues" evidence="2">
    <location>
        <begin position="74"/>
        <end position="85"/>
    </location>
</feature>
<feature type="domain" description="PX" evidence="3">
    <location>
        <begin position="145"/>
        <end position="252"/>
    </location>
</feature>
<feature type="compositionally biased region" description="Low complexity" evidence="2">
    <location>
        <begin position="123"/>
        <end position="136"/>
    </location>
</feature>
<evidence type="ECO:0000256" key="1">
    <source>
        <dbReference type="ARBA" id="ARBA00004287"/>
    </source>
</evidence>
<dbReference type="SUPFAM" id="SSF64268">
    <property type="entry name" value="PX domain"/>
    <property type="match status" value="1"/>
</dbReference>
<evidence type="ECO:0000313" key="4">
    <source>
        <dbReference type="EMBL" id="JAV21925.1"/>
    </source>
</evidence>
<evidence type="ECO:0000256" key="2">
    <source>
        <dbReference type="SAM" id="MobiDB-lite"/>
    </source>
</evidence>